<dbReference type="Proteomes" id="UP000494363">
    <property type="component" value="Unassembled WGS sequence"/>
</dbReference>
<sequence length="84" mass="9746">MKYAWIESHSRQWPVSLLCQVLGVSPSGYHACEARDVDANRPRRRVSNDTLLVHIKAVHPESRGEYGWPRAWLLLAARIREPER</sequence>
<protein>
    <submittedName>
        <fullName evidence="1">IS3 family transposase ISBxe1</fullName>
    </submittedName>
</protein>
<evidence type="ECO:0000313" key="2">
    <source>
        <dbReference type="Proteomes" id="UP000494363"/>
    </source>
</evidence>
<keyword evidence="2" id="KW-1185">Reference proteome</keyword>
<organism evidence="1 2">
    <name type="scientific">Paraburkholderia humisilvae</name>
    <dbReference type="NCBI Taxonomy" id="627669"/>
    <lineage>
        <taxon>Bacteria</taxon>
        <taxon>Pseudomonadati</taxon>
        <taxon>Pseudomonadota</taxon>
        <taxon>Betaproteobacteria</taxon>
        <taxon>Burkholderiales</taxon>
        <taxon>Burkholderiaceae</taxon>
        <taxon>Paraburkholderia</taxon>
    </lineage>
</organism>
<name>A0A6J5F5H9_9BURK</name>
<dbReference type="AlphaFoldDB" id="A0A6J5F5H9"/>
<dbReference type="EMBL" id="CADIKH010000096">
    <property type="protein sequence ID" value="CAB3774110.1"/>
    <property type="molecule type" value="Genomic_DNA"/>
</dbReference>
<evidence type="ECO:0000313" key="1">
    <source>
        <dbReference type="EMBL" id="CAB3774110.1"/>
    </source>
</evidence>
<accession>A0A6J5F5H9</accession>
<reference evidence="1 2" key="1">
    <citation type="submission" date="2020-04" db="EMBL/GenBank/DDBJ databases">
        <authorList>
            <person name="De Canck E."/>
        </authorList>
    </citation>
    <scope>NUCLEOTIDE SEQUENCE [LARGE SCALE GENOMIC DNA]</scope>
    <source>
        <strain evidence="1 2">LMG 29542</strain>
    </source>
</reference>
<gene>
    <name evidence="1" type="ORF">LMG29542_07589</name>
</gene>
<proteinExistence type="predicted"/>